<sequence length="54" mass="6171">MRASAIHRVLSRSYPCLRARKAMEIDKESWLIFLPPSSQAEGRLANQDQENLGE</sequence>
<accession>A0A0C3PGL5</accession>
<organism evidence="1 2">
    <name type="scientific">Pisolithus tinctorius Marx 270</name>
    <dbReference type="NCBI Taxonomy" id="870435"/>
    <lineage>
        <taxon>Eukaryota</taxon>
        <taxon>Fungi</taxon>
        <taxon>Dikarya</taxon>
        <taxon>Basidiomycota</taxon>
        <taxon>Agaricomycotina</taxon>
        <taxon>Agaricomycetes</taxon>
        <taxon>Agaricomycetidae</taxon>
        <taxon>Boletales</taxon>
        <taxon>Sclerodermatineae</taxon>
        <taxon>Pisolithaceae</taxon>
        <taxon>Pisolithus</taxon>
    </lineage>
</organism>
<dbReference type="InParanoid" id="A0A0C3PGL5"/>
<dbReference type="Proteomes" id="UP000054217">
    <property type="component" value="Unassembled WGS sequence"/>
</dbReference>
<dbReference type="EMBL" id="KN831959">
    <property type="protein sequence ID" value="KIO07526.1"/>
    <property type="molecule type" value="Genomic_DNA"/>
</dbReference>
<reference evidence="2" key="2">
    <citation type="submission" date="2015-01" db="EMBL/GenBank/DDBJ databases">
        <title>Evolutionary Origins and Diversification of the Mycorrhizal Mutualists.</title>
        <authorList>
            <consortium name="DOE Joint Genome Institute"/>
            <consortium name="Mycorrhizal Genomics Consortium"/>
            <person name="Kohler A."/>
            <person name="Kuo A."/>
            <person name="Nagy L.G."/>
            <person name="Floudas D."/>
            <person name="Copeland A."/>
            <person name="Barry K.W."/>
            <person name="Cichocki N."/>
            <person name="Veneault-Fourrey C."/>
            <person name="LaButti K."/>
            <person name="Lindquist E.A."/>
            <person name="Lipzen A."/>
            <person name="Lundell T."/>
            <person name="Morin E."/>
            <person name="Murat C."/>
            <person name="Riley R."/>
            <person name="Ohm R."/>
            <person name="Sun H."/>
            <person name="Tunlid A."/>
            <person name="Henrissat B."/>
            <person name="Grigoriev I.V."/>
            <person name="Hibbett D.S."/>
            <person name="Martin F."/>
        </authorList>
    </citation>
    <scope>NUCLEOTIDE SEQUENCE [LARGE SCALE GENOMIC DNA]</scope>
    <source>
        <strain evidence="2">Marx 270</strain>
    </source>
</reference>
<gene>
    <name evidence="1" type="ORF">M404DRAFT_997699</name>
</gene>
<reference evidence="1 2" key="1">
    <citation type="submission" date="2014-04" db="EMBL/GenBank/DDBJ databases">
        <authorList>
            <consortium name="DOE Joint Genome Institute"/>
            <person name="Kuo A."/>
            <person name="Kohler A."/>
            <person name="Costa M.D."/>
            <person name="Nagy L.G."/>
            <person name="Floudas D."/>
            <person name="Copeland A."/>
            <person name="Barry K.W."/>
            <person name="Cichocki N."/>
            <person name="Veneault-Fourrey C."/>
            <person name="LaButti K."/>
            <person name="Lindquist E.A."/>
            <person name="Lipzen A."/>
            <person name="Lundell T."/>
            <person name="Morin E."/>
            <person name="Murat C."/>
            <person name="Sun H."/>
            <person name="Tunlid A."/>
            <person name="Henrissat B."/>
            <person name="Grigoriev I.V."/>
            <person name="Hibbett D.S."/>
            <person name="Martin F."/>
            <person name="Nordberg H.P."/>
            <person name="Cantor M.N."/>
            <person name="Hua S.X."/>
        </authorList>
    </citation>
    <scope>NUCLEOTIDE SEQUENCE [LARGE SCALE GENOMIC DNA]</scope>
    <source>
        <strain evidence="1 2">Marx 270</strain>
    </source>
</reference>
<evidence type="ECO:0000313" key="1">
    <source>
        <dbReference type="EMBL" id="KIO07526.1"/>
    </source>
</evidence>
<name>A0A0C3PGL5_PISTI</name>
<keyword evidence="2" id="KW-1185">Reference proteome</keyword>
<protein>
    <submittedName>
        <fullName evidence="1">Uncharacterized protein</fullName>
    </submittedName>
</protein>
<dbReference type="AlphaFoldDB" id="A0A0C3PGL5"/>
<proteinExistence type="predicted"/>
<evidence type="ECO:0000313" key="2">
    <source>
        <dbReference type="Proteomes" id="UP000054217"/>
    </source>
</evidence>
<dbReference type="HOGENOM" id="CLU_3051329_0_0_1"/>